<keyword evidence="9" id="KW-0175">Coiled coil</keyword>
<reference evidence="11" key="1">
    <citation type="journal article" date="2017" name="Plant J.">
        <title>The pomegranate (Punica granatum L.) genome and the genomics of punicalagin biosynthesis.</title>
        <authorList>
            <person name="Qin G."/>
            <person name="Xu C."/>
            <person name="Ming R."/>
            <person name="Tang H."/>
            <person name="Guyot R."/>
            <person name="Kramer E.M."/>
            <person name="Hu Y."/>
            <person name="Yi X."/>
            <person name="Qi Y."/>
            <person name="Xu X."/>
            <person name="Gao Z."/>
            <person name="Pan H."/>
            <person name="Jian J."/>
            <person name="Tian Y."/>
            <person name="Yue Z."/>
            <person name="Xu Y."/>
        </authorList>
    </citation>
    <scope>NUCLEOTIDE SEQUENCE [LARGE SCALE GENOMIC DNA]</scope>
    <source>
        <strain evidence="11">cv. Dabenzi</strain>
    </source>
</reference>
<comment type="cofactor">
    <cofactor evidence="7">
        <name>heme</name>
        <dbReference type="ChEBI" id="CHEBI:30413"/>
    </cofactor>
</comment>
<reference evidence="13" key="4">
    <citation type="submission" date="2025-04" db="UniProtKB">
        <authorList>
            <consortium name="RefSeq"/>
        </authorList>
    </citation>
    <scope>IDENTIFICATION</scope>
    <source>
        <tissue evidence="13">Leaf</tissue>
    </source>
</reference>
<keyword evidence="5 7" id="KW-0408">Iron</keyword>
<dbReference type="EMBL" id="MTKT01004609">
    <property type="protein sequence ID" value="OWM70817.1"/>
    <property type="molecule type" value="Genomic_DNA"/>
</dbReference>
<dbReference type="GO" id="GO:0020037">
    <property type="term" value="F:heme binding"/>
    <property type="evidence" value="ECO:0007669"/>
    <property type="project" value="InterPro"/>
</dbReference>
<dbReference type="Gene3D" id="1.10.630.10">
    <property type="entry name" value="Cytochrome P450"/>
    <property type="match status" value="1"/>
</dbReference>
<evidence type="ECO:0000313" key="12">
    <source>
        <dbReference type="Proteomes" id="UP000515151"/>
    </source>
</evidence>
<dbReference type="RefSeq" id="XP_031403506.1">
    <property type="nucleotide sequence ID" value="XM_031547646.1"/>
</dbReference>
<keyword evidence="12" id="KW-1185">Reference proteome</keyword>
<reference evidence="10" key="2">
    <citation type="submission" date="2017-06" db="EMBL/GenBank/DDBJ databases">
        <title>The pomegranate genome and the genomics of punicalagin biosynthesis.</title>
        <authorList>
            <person name="Xu C."/>
        </authorList>
    </citation>
    <scope>NUCLEOTIDE SEQUENCE [LARGE SCALE GENOMIC DNA]</scope>
    <source>
        <tissue evidence="10">Fresh leaf</tissue>
    </source>
</reference>
<dbReference type="GO" id="GO:0005506">
    <property type="term" value="F:iron ion binding"/>
    <property type="evidence" value="ECO:0007669"/>
    <property type="project" value="InterPro"/>
</dbReference>
<evidence type="ECO:0000256" key="9">
    <source>
        <dbReference type="SAM" id="Coils"/>
    </source>
</evidence>
<evidence type="ECO:0000313" key="13">
    <source>
        <dbReference type="RefSeq" id="XP_031403506.1"/>
    </source>
</evidence>
<dbReference type="GO" id="GO:0016705">
    <property type="term" value="F:oxidoreductase activity, acting on paired donors, with incorporation or reduction of molecular oxygen"/>
    <property type="evidence" value="ECO:0007669"/>
    <property type="project" value="InterPro"/>
</dbReference>
<name>A0A218WD59_PUNGR</name>
<dbReference type="AlphaFoldDB" id="A0A218WD59"/>
<keyword evidence="2 7" id="KW-0349">Heme</keyword>
<dbReference type="PRINTS" id="PR00463">
    <property type="entry name" value="EP450I"/>
</dbReference>
<dbReference type="OrthoDB" id="1055148at2759"/>
<evidence type="ECO:0000256" key="7">
    <source>
        <dbReference type="PIRSR" id="PIRSR602401-1"/>
    </source>
</evidence>
<dbReference type="SUPFAM" id="SSF48264">
    <property type="entry name" value="Cytochrome P450"/>
    <property type="match status" value="1"/>
</dbReference>
<dbReference type="InterPro" id="IPR050651">
    <property type="entry name" value="Plant_Cytochrome_P450_Monoox"/>
</dbReference>
<dbReference type="GeneID" id="116212905"/>
<dbReference type="GO" id="GO:0004497">
    <property type="term" value="F:monooxygenase activity"/>
    <property type="evidence" value="ECO:0007669"/>
    <property type="project" value="UniProtKB-KW"/>
</dbReference>
<feature type="binding site" description="axial binding residue" evidence="7">
    <location>
        <position position="432"/>
    </location>
    <ligand>
        <name>heme</name>
        <dbReference type="ChEBI" id="CHEBI:30413"/>
    </ligand>
    <ligandPart>
        <name>Fe</name>
        <dbReference type="ChEBI" id="CHEBI:18248"/>
    </ligandPart>
</feature>
<keyword evidence="6 8" id="KW-0503">Monooxygenase</keyword>
<evidence type="ECO:0000313" key="11">
    <source>
        <dbReference type="Proteomes" id="UP000197138"/>
    </source>
</evidence>
<keyword evidence="4 8" id="KW-0560">Oxidoreductase</keyword>
<dbReference type="PANTHER" id="PTHR47947">
    <property type="entry name" value="CYTOCHROME P450 82C3-RELATED"/>
    <property type="match status" value="1"/>
</dbReference>
<dbReference type="CDD" id="cd20653">
    <property type="entry name" value="CYP81"/>
    <property type="match status" value="1"/>
</dbReference>
<dbReference type="FunFam" id="1.10.630.10:FF:000081">
    <property type="entry name" value="Cytochrome P450 CYP81N5"/>
    <property type="match status" value="1"/>
</dbReference>
<gene>
    <name evidence="13" type="primary">LOC116212905</name>
    <name evidence="10" type="ORF">CDL15_Pgr014490</name>
</gene>
<dbReference type="Proteomes" id="UP000515151">
    <property type="component" value="Chromosome 7"/>
</dbReference>
<evidence type="ECO:0000256" key="6">
    <source>
        <dbReference type="ARBA" id="ARBA00023033"/>
    </source>
</evidence>
<evidence type="ECO:0000256" key="3">
    <source>
        <dbReference type="ARBA" id="ARBA00022723"/>
    </source>
</evidence>
<reference evidence="12" key="3">
    <citation type="journal article" date="2020" name="Plant Biotechnol. J.">
        <title>The pomegranate (Punica granatum L.) draft genome dissects genetic divergence between soft- and hard-seeded cultivars.</title>
        <authorList>
            <person name="Luo X."/>
            <person name="Li H."/>
            <person name="Wu Z."/>
            <person name="Yao W."/>
            <person name="Zhao P."/>
            <person name="Cao D."/>
            <person name="Yu H."/>
            <person name="Li K."/>
            <person name="Poudel K."/>
            <person name="Zhao D."/>
            <person name="Zhang F."/>
            <person name="Xia X."/>
            <person name="Chen L."/>
            <person name="Wang Q."/>
            <person name="Jing D."/>
            <person name="Cao S."/>
        </authorList>
    </citation>
    <scope>NUCLEOTIDE SEQUENCE [LARGE SCALE GENOMIC DNA]</scope>
</reference>
<dbReference type="InterPro" id="IPR036396">
    <property type="entry name" value="Cyt_P450_sf"/>
</dbReference>
<organism evidence="10 11">
    <name type="scientific">Punica granatum</name>
    <name type="common">Pomegranate</name>
    <dbReference type="NCBI Taxonomy" id="22663"/>
    <lineage>
        <taxon>Eukaryota</taxon>
        <taxon>Viridiplantae</taxon>
        <taxon>Streptophyta</taxon>
        <taxon>Embryophyta</taxon>
        <taxon>Tracheophyta</taxon>
        <taxon>Spermatophyta</taxon>
        <taxon>Magnoliopsida</taxon>
        <taxon>eudicotyledons</taxon>
        <taxon>Gunneridae</taxon>
        <taxon>Pentapetalae</taxon>
        <taxon>rosids</taxon>
        <taxon>malvids</taxon>
        <taxon>Myrtales</taxon>
        <taxon>Lythraceae</taxon>
        <taxon>Punica</taxon>
    </lineage>
</organism>
<evidence type="ECO:0000313" key="10">
    <source>
        <dbReference type="EMBL" id="OWM70817.1"/>
    </source>
</evidence>
<dbReference type="InterPro" id="IPR002401">
    <property type="entry name" value="Cyt_P450_E_grp-I"/>
</dbReference>
<comment type="similarity">
    <text evidence="1 8">Belongs to the cytochrome P450 family.</text>
</comment>
<accession>A0A218WD59</accession>
<evidence type="ECO:0000256" key="4">
    <source>
        <dbReference type="ARBA" id="ARBA00023002"/>
    </source>
</evidence>
<dbReference type="PANTHER" id="PTHR47947:SF24">
    <property type="entry name" value="ISOFLAVONE 2'-HYDROXYLASE-LIKE"/>
    <property type="match status" value="1"/>
</dbReference>
<dbReference type="InterPro" id="IPR001128">
    <property type="entry name" value="Cyt_P450"/>
</dbReference>
<dbReference type="Proteomes" id="UP000197138">
    <property type="component" value="Unassembled WGS sequence"/>
</dbReference>
<sequence>MFLLYFLLFISFYLISWHLIHKIRNLPPTPFPTLPILGHFHLLKKPLHLSLTAISRRHGPVVLLQFGSRRVLVVSSPAAAEECLTKNDIVFANRPCLLAGKYLGYDCMNLTWAPYGDHWRKMRIATLNILSPHWVNSLSEIRADEVKALVRWLAMDDNWAQPVDTKKVFFELTRNVMMRMIAGKRYYGENVAETEEARRFQEIATEASRIAGATNIGDFLPFLRKIGFKRAEKDLQALQEKKDSLLQNLLDEQKRVAKEENKNNLIQVLLSLQETDPKFYKDVTIRSIISVLLSGGTDSSTPTMEWAMSLLLNHPMVLKKAQAEIDDVVGCDRLVNESDLPRLPYLQNIIKETLRLFPGGPFSVMHESSAGCRVGGYWVPGGTMLLINLYSIQRDPRYWSEPDKFKPERFEGMEGFRDGHRMFPFGSGRRRCAGENLALRMTGLTLGSLIQCFEWGRNSEEPVDMTEAASLSMPKAHSLMAKCKPRESMRTFLSQV</sequence>
<evidence type="ECO:0000256" key="2">
    <source>
        <dbReference type="ARBA" id="ARBA00022617"/>
    </source>
</evidence>
<protein>
    <submittedName>
        <fullName evidence="13">Cytochrome P450 81Q32-like</fullName>
    </submittedName>
</protein>
<proteinExistence type="inferred from homology"/>
<dbReference type="Pfam" id="PF00067">
    <property type="entry name" value="p450"/>
    <property type="match status" value="1"/>
</dbReference>
<feature type="coiled-coil region" evidence="9">
    <location>
        <begin position="228"/>
        <end position="262"/>
    </location>
</feature>
<dbReference type="PROSITE" id="PS00086">
    <property type="entry name" value="CYTOCHROME_P450"/>
    <property type="match status" value="1"/>
</dbReference>
<evidence type="ECO:0000256" key="1">
    <source>
        <dbReference type="ARBA" id="ARBA00010617"/>
    </source>
</evidence>
<dbReference type="InterPro" id="IPR017972">
    <property type="entry name" value="Cyt_P450_CS"/>
</dbReference>
<dbReference type="PRINTS" id="PR00385">
    <property type="entry name" value="P450"/>
</dbReference>
<keyword evidence="3 7" id="KW-0479">Metal-binding</keyword>
<evidence type="ECO:0000256" key="8">
    <source>
        <dbReference type="RuleBase" id="RU000461"/>
    </source>
</evidence>
<evidence type="ECO:0000256" key="5">
    <source>
        <dbReference type="ARBA" id="ARBA00023004"/>
    </source>
</evidence>